<evidence type="ECO:0000313" key="2">
    <source>
        <dbReference type="EMBL" id="OIJ10486.1"/>
    </source>
</evidence>
<evidence type="ECO:0000313" key="3">
    <source>
        <dbReference type="Proteomes" id="UP000179524"/>
    </source>
</evidence>
<dbReference type="PANTHER" id="PTHR39966:SF1">
    <property type="entry name" value="HEMERYTHRIN-LIKE DOMAIN-CONTAINING PROTEIN"/>
    <property type="match status" value="1"/>
</dbReference>
<feature type="domain" description="Hemerythrin-like" evidence="1">
    <location>
        <begin position="23"/>
        <end position="164"/>
    </location>
</feature>
<dbReference type="InterPro" id="IPR012312">
    <property type="entry name" value="Hemerythrin-like"/>
</dbReference>
<sequence length="184" mass="21583">MNFNTPCSGAFGDPKEINYSAPLKQLIDEHPSLLAKMAEFNQMIETYEEDDTTNWTKSVYELHDKITSFITELEPHSNREEDVLFEMMVKYIGREGGPIAVMEYEHSTAKLNLKEFMDKVSVIKEENKEVSKEEAFSLFHHLKIVYMTLTDHFMKEENILFPMAEQMLSDEEKQELIIQFEKIK</sequence>
<dbReference type="OrthoDB" id="9792554at2"/>
<dbReference type="Gene3D" id="1.20.120.520">
    <property type="entry name" value="nmb1532 protein domain like"/>
    <property type="match status" value="1"/>
</dbReference>
<dbReference type="PANTHER" id="PTHR39966">
    <property type="entry name" value="BLL2471 PROTEIN-RELATED"/>
    <property type="match status" value="1"/>
</dbReference>
<proteinExistence type="predicted"/>
<keyword evidence="3" id="KW-1185">Reference proteome</keyword>
<dbReference type="GO" id="GO:0005886">
    <property type="term" value="C:plasma membrane"/>
    <property type="evidence" value="ECO:0007669"/>
    <property type="project" value="TreeGrafter"/>
</dbReference>
<protein>
    <recommendedName>
        <fullName evidence="1">Hemerythrin-like domain-containing protein</fullName>
    </recommendedName>
</protein>
<dbReference type="Proteomes" id="UP000179524">
    <property type="component" value="Unassembled WGS sequence"/>
</dbReference>
<gene>
    <name evidence="2" type="ORF">BKP37_18295</name>
</gene>
<accession>A0A1S2LDQ2</accession>
<dbReference type="RefSeq" id="WP_071311059.1">
    <property type="nucleotide sequence ID" value="NZ_MLQR01000050.1"/>
</dbReference>
<dbReference type="AlphaFoldDB" id="A0A1S2LDQ2"/>
<dbReference type="EMBL" id="MLQR01000050">
    <property type="protein sequence ID" value="OIJ10486.1"/>
    <property type="molecule type" value="Genomic_DNA"/>
</dbReference>
<reference evidence="2 3" key="1">
    <citation type="submission" date="2016-10" db="EMBL/GenBank/DDBJ databases">
        <title>Draft genome sequences of four alkaliphilic bacteria belonging to the Anaerobacillus genus.</title>
        <authorList>
            <person name="Bassil N.M."/>
            <person name="Lloyd J.R."/>
        </authorList>
    </citation>
    <scope>NUCLEOTIDE SEQUENCE [LARGE SCALE GENOMIC DNA]</scope>
    <source>
        <strain evidence="2 3">DSM 18345</strain>
    </source>
</reference>
<comment type="caution">
    <text evidence="2">The sequence shown here is derived from an EMBL/GenBank/DDBJ whole genome shotgun (WGS) entry which is preliminary data.</text>
</comment>
<name>A0A1S2LDQ2_9BACI</name>
<organism evidence="2 3">
    <name type="scientific">Anaerobacillus alkalilacustris</name>
    <dbReference type="NCBI Taxonomy" id="393763"/>
    <lineage>
        <taxon>Bacteria</taxon>
        <taxon>Bacillati</taxon>
        <taxon>Bacillota</taxon>
        <taxon>Bacilli</taxon>
        <taxon>Bacillales</taxon>
        <taxon>Bacillaceae</taxon>
        <taxon>Anaerobacillus</taxon>
    </lineage>
</organism>
<dbReference type="Pfam" id="PF01814">
    <property type="entry name" value="Hemerythrin"/>
    <property type="match status" value="1"/>
</dbReference>
<evidence type="ECO:0000259" key="1">
    <source>
        <dbReference type="Pfam" id="PF01814"/>
    </source>
</evidence>